<dbReference type="InterPro" id="IPR019490">
    <property type="entry name" value="Glu6P/Mann6P_isomerase_C"/>
</dbReference>
<dbReference type="InterPro" id="IPR035484">
    <property type="entry name" value="SIS_PGI/PMI_1"/>
</dbReference>
<dbReference type="Gene3D" id="3.40.50.10490">
    <property type="entry name" value="Glucose-6-phosphate isomerase like protein, domain 1"/>
    <property type="match status" value="2"/>
</dbReference>
<reference evidence="4 5" key="1">
    <citation type="journal article" date="2015" name="Nature">
        <title>rRNA introns, odd ribosomes, and small enigmatic genomes across a large radiation of phyla.</title>
        <authorList>
            <person name="Brown C.T."/>
            <person name="Hug L.A."/>
            <person name="Thomas B.C."/>
            <person name="Sharon I."/>
            <person name="Castelle C.J."/>
            <person name="Singh A."/>
            <person name="Wilkins M.J."/>
            <person name="Williams K.H."/>
            <person name="Banfield J.F."/>
        </authorList>
    </citation>
    <scope>NUCLEOTIDE SEQUENCE [LARGE SCALE GENOMIC DNA]</scope>
</reference>
<dbReference type="GO" id="GO:0005975">
    <property type="term" value="P:carbohydrate metabolic process"/>
    <property type="evidence" value="ECO:0007669"/>
    <property type="project" value="InterPro"/>
</dbReference>
<sequence length="357" mass="40253">MDLMNLDDLNQIQKLDEKGVAVSIDHLPEQIKQTWDEIQNIEAPKDCALTKNVVVAGMGGSALGGRITQYLFADQIRGPLEVCTNYKLPNYVGPETLVILSSYSGNTEETLEAFYDAQKRGAKIFGISTGGKLTELLKKDNLSCYIFDPKNNPSGQPRMSLGYSIFSIISVLSKCSFISIENEAVEKLIVSTQKFVEEFSTRNPAKQNKAKTLALQLVNKVPIWVTSEHLWGVSHAIKNQTNENAKTFANIFDIPELNHHLLEGLQFPKGAVNLFYFVFCKSELYHERIQKLYPITIDVIEKNKYPLSVYELESKSKLEQAFELLTFGAYTGFYLSMLNGINPAPIPWVDYFKDKLK</sequence>
<comment type="caution">
    <text evidence="4">The sequence shown here is derived from an EMBL/GenBank/DDBJ whole genome shotgun (WGS) entry which is preliminary data.</text>
</comment>
<dbReference type="GO" id="GO:0004347">
    <property type="term" value="F:glucose-6-phosphate isomerase activity"/>
    <property type="evidence" value="ECO:0007669"/>
    <property type="project" value="InterPro"/>
</dbReference>
<dbReference type="GO" id="GO:0004476">
    <property type="term" value="F:mannose-6-phosphate isomerase activity"/>
    <property type="evidence" value="ECO:0007669"/>
    <property type="project" value="InterPro"/>
</dbReference>
<dbReference type="Proteomes" id="UP000034181">
    <property type="component" value="Unassembled WGS sequence"/>
</dbReference>
<keyword evidence="2 4" id="KW-0413">Isomerase</keyword>
<dbReference type="AlphaFoldDB" id="A0A0G0K521"/>
<accession>A0A0G0K521</accession>
<dbReference type="PROSITE" id="PS51464">
    <property type="entry name" value="SIS"/>
    <property type="match status" value="1"/>
</dbReference>
<comment type="similarity">
    <text evidence="1">Belongs to the PGI/PMI family.</text>
</comment>
<dbReference type="GO" id="GO:0097367">
    <property type="term" value="F:carbohydrate derivative binding"/>
    <property type="evidence" value="ECO:0007669"/>
    <property type="project" value="InterPro"/>
</dbReference>
<dbReference type="SUPFAM" id="SSF53697">
    <property type="entry name" value="SIS domain"/>
    <property type="match status" value="1"/>
</dbReference>
<evidence type="ECO:0000256" key="2">
    <source>
        <dbReference type="ARBA" id="ARBA00023235"/>
    </source>
</evidence>
<dbReference type="GO" id="GO:1901135">
    <property type="term" value="P:carbohydrate derivative metabolic process"/>
    <property type="evidence" value="ECO:0007669"/>
    <property type="project" value="InterPro"/>
</dbReference>
<gene>
    <name evidence="4" type="ORF">US96_C0048G0004</name>
</gene>
<dbReference type="CDD" id="cd05017">
    <property type="entry name" value="SIS_PGI_PMI_1"/>
    <property type="match status" value="1"/>
</dbReference>
<name>A0A0G0K521_9BACT</name>
<protein>
    <submittedName>
        <fullName evidence="4">Bifunctional phosphoglucose/phosphomannose isomerase</fullName>
    </submittedName>
</protein>
<evidence type="ECO:0000259" key="3">
    <source>
        <dbReference type="PROSITE" id="PS51464"/>
    </source>
</evidence>
<evidence type="ECO:0000313" key="5">
    <source>
        <dbReference type="Proteomes" id="UP000034181"/>
    </source>
</evidence>
<dbReference type="PATRIC" id="fig|1618569.3.peg.923"/>
<organism evidence="4 5">
    <name type="scientific">Candidatus Woesebacteria bacterium GW2011_GWB1_38_5b</name>
    <dbReference type="NCBI Taxonomy" id="1618569"/>
    <lineage>
        <taxon>Bacteria</taxon>
        <taxon>Candidatus Woeseibacteriota</taxon>
    </lineage>
</organism>
<dbReference type="CDD" id="cd05637">
    <property type="entry name" value="SIS_PGI_PMI_2"/>
    <property type="match status" value="1"/>
</dbReference>
<evidence type="ECO:0000313" key="4">
    <source>
        <dbReference type="EMBL" id="KKQ73902.1"/>
    </source>
</evidence>
<evidence type="ECO:0000256" key="1">
    <source>
        <dbReference type="ARBA" id="ARBA00010523"/>
    </source>
</evidence>
<feature type="domain" description="SIS" evidence="3">
    <location>
        <begin position="40"/>
        <end position="194"/>
    </location>
</feature>
<dbReference type="Pfam" id="PF10432">
    <property type="entry name" value="bact-PGI_C"/>
    <property type="match status" value="1"/>
</dbReference>
<dbReference type="InterPro" id="IPR046348">
    <property type="entry name" value="SIS_dom_sf"/>
</dbReference>
<dbReference type="InterPro" id="IPR001347">
    <property type="entry name" value="SIS_dom"/>
</dbReference>
<proteinExistence type="inferred from homology"/>
<dbReference type="EMBL" id="LBUZ01000048">
    <property type="protein sequence ID" value="KKQ73902.1"/>
    <property type="molecule type" value="Genomic_DNA"/>
</dbReference>